<feature type="region of interest" description="Disordered" evidence="1">
    <location>
        <begin position="1"/>
        <end position="26"/>
    </location>
</feature>
<dbReference type="AlphaFoldDB" id="A0A0M3KEQ6"/>
<protein>
    <submittedName>
        <fullName evidence="4">Nuclear shuttle protein</fullName>
    </submittedName>
</protein>
<feature type="compositionally biased region" description="Acidic residues" evidence="1">
    <location>
        <begin position="9"/>
        <end position="21"/>
    </location>
</feature>
<evidence type="ECO:0000313" key="2">
    <source>
        <dbReference type="EMBL" id="VDK66453.1"/>
    </source>
</evidence>
<organism evidence="4">
    <name type="scientific">Anisakis simplex</name>
    <name type="common">Herring worm</name>
    <dbReference type="NCBI Taxonomy" id="6269"/>
    <lineage>
        <taxon>Eukaryota</taxon>
        <taxon>Metazoa</taxon>
        <taxon>Ecdysozoa</taxon>
        <taxon>Nematoda</taxon>
        <taxon>Chromadorea</taxon>
        <taxon>Rhabditida</taxon>
        <taxon>Spirurina</taxon>
        <taxon>Ascaridomorpha</taxon>
        <taxon>Ascaridoidea</taxon>
        <taxon>Anisakidae</taxon>
        <taxon>Anisakis</taxon>
        <taxon>Anisakis simplex complex</taxon>
    </lineage>
</organism>
<sequence length="51" mass="6212">MEKNVNPESWDEQPGDEETSDEFYQPVLQKRYNVKRRNARRNLKDAKLPKY</sequence>
<dbReference type="EMBL" id="UYRR01036195">
    <property type="protein sequence ID" value="VDK66453.1"/>
    <property type="molecule type" value="Genomic_DNA"/>
</dbReference>
<reference evidence="4" key="1">
    <citation type="submission" date="2017-02" db="UniProtKB">
        <authorList>
            <consortium name="WormBaseParasite"/>
        </authorList>
    </citation>
    <scope>IDENTIFICATION</scope>
</reference>
<keyword evidence="3" id="KW-1185">Reference proteome</keyword>
<gene>
    <name evidence="2" type="ORF">ASIM_LOCUS18853</name>
</gene>
<evidence type="ECO:0000313" key="3">
    <source>
        <dbReference type="Proteomes" id="UP000267096"/>
    </source>
</evidence>
<evidence type="ECO:0000313" key="4">
    <source>
        <dbReference type="WBParaSite" id="ASIM_0001946401-mRNA-1"/>
    </source>
</evidence>
<name>A0A0M3KEQ6_ANISI</name>
<dbReference type="Proteomes" id="UP000267096">
    <property type="component" value="Unassembled WGS sequence"/>
</dbReference>
<reference evidence="2 3" key="2">
    <citation type="submission" date="2018-11" db="EMBL/GenBank/DDBJ databases">
        <authorList>
            <consortium name="Pathogen Informatics"/>
        </authorList>
    </citation>
    <scope>NUCLEOTIDE SEQUENCE [LARGE SCALE GENOMIC DNA]</scope>
</reference>
<accession>A0A0M3KEQ6</accession>
<proteinExistence type="predicted"/>
<evidence type="ECO:0000256" key="1">
    <source>
        <dbReference type="SAM" id="MobiDB-lite"/>
    </source>
</evidence>
<dbReference type="WBParaSite" id="ASIM_0001946401-mRNA-1">
    <property type="protein sequence ID" value="ASIM_0001946401-mRNA-1"/>
    <property type="gene ID" value="ASIM_0001946401"/>
</dbReference>